<dbReference type="Proteomes" id="UP000499080">
    <property type="component" value="Unassembled WGS sequence"/>
</dbReference>
<dbReference type="AlphaFoldDB" id="A0A4Y2AHK5"/>
<accession>A0A4Y2AHK5</accession>
<comment type="caution">
    <text evidence="1">The sequence shown here is derived from an EMBL/GenBank/DDBJ whole genome shotgun (WGS) entry which is preliminary data.</text>
</comment>
<proteinExistence type="predicted"/>
<gene>
    <name evidence="1" type="ORF">AVEN_65311_1</name>
</gene>
<sequence>MYDRKHHPDGLADCDVFLSHEKRVEYLSLQPQTASQLHLMVIKKTSAKLTRIAPVVMKLRNHPTVRIDHWGHGSLVVGLLGFRMSSGVKGRRSSTP</sequence>
<reference evidence="1 2" key="1">
    <citation type="journal article" date="2019" name="Sci. Rep.">
        <title>Orb-weaving spider Araneus ventricosus genome elucidates the spidroin gene catalogue.</title>
        <authorList>
            <person name="Kono N."/>
            <person name="Nakamura H."/>
            <person name="Ohtoshi R."/>
            <person name="Moran D.A.P."/>
            <person name="Shinohara A."/>
            <person name="Yoshida Y."/>
            <person name="Fujiwara M."/>
            <person name="Mori M."/>
            <person name="Tomita M."/>
            <person name="Arakawa K."/>
        </authorList>
    </citation>
    <scope>NUCLEOTIDE SEQUENCE [LARGE SCALE GENOMIC DNA]</scope>
</reference>
<keyword evidence="2" id="KW-1185">Reference proteome</keyword>
<protein>
    <submittedName>
        <fullName evidence="1">Uncharacterized protein</fullName>
    </submittedName>
</protein>
<organism evidence="1 2">
    <name type="scientific">Araneus ventricosus</name>
    <name type="common">Orbweaver spider</name>
    <name type="synonym">Epeira ventricosa</name>
    <dbReference type="NCBI Taxonomy" id="182803"/>
    <lineage>
        <taxon>Eukaryota</taxon>
        <taxon>Metazoa</taxon>
        <taxon>Ecdysozoa</taxon>
        <taxon>Arthropoda</taxon>
        <taxon>Chelicerata</taxon>
        <taxon>Arachnida</taxon>
        <taxon>Araneae</taxon>
        <taxon>Araneomorphae</taxon>
        <taxon>Entelegynae</taxon>
        <taxon>Araneoidea</taxon>
        <taxon>Araneidae</taxon>
        <taxon>Araneus</taxon>
    </lineage>
</organism>
<dbReference type="EMBL" id="BGPR01000016">
    <property type="protein sequence ID" value="GBL78769.1"/>
    <property type="molecule type" value="Genomic_DNA"/>
</dbReference>
<evidence type="ECO:0000313" key="1">
    <source>
        <dbReference type="EMBL" id="GBL78769.1"/>
    </source>
</evidence>
<name>A0A4Y2AHK5_ARAVE</name>
<evidence type="ECO:0000313" key="2">
    <source>
        <dbReference type="Proteomes" id="UP000499080"/>
    </source>
</evidence>